<dbReference type="PANTHER" id="PTHR42887">
    <property type="entry name" value="OS12G0638800 PROTEIN"/>
    <property type="match status" value="1"/>
</dbReference>
<dbReference type="EMBL" id="AP023415">
    <property type="protein sequence ID" value="BCK77977.1"/>
    <property type="molecule type" value="Genomic_DNA"/>
</dbReference>
<dbReference type="Gene3D" id="1.10.8.260">
    <property type="entry name" value="HI0933 insert domain-like"/>
    <property type="match status" value="1"/>
</dbReference>
<dbReference type="InterPro" id="IPR023166">
    <property type="entry name" value="BaiN-like_dom_sf"/>
</dbReference>
<evidence type="ECO:0000256" key="3">
    <source>
        <dbReference type="ARBA" id="ARBA00022827"/>
    </source>
</evidence>
<evidence type="ECO:0000313" key="6">
    <source>
        <dbReference type="EMBL" id="BCK77977.1"/>
    </source>
</evidence>
<name>A0A810PV77_9FIRM</name>
<dbReference type="InterPro" id="IPR057661">
    <property type="entry name" value="RsdA/BaiN/AoA(So)_Rossmann"/>
</dbReference>
<evidence type="ECO:0000259" key="4">
    <source>
        <dbReference type="Pfam" id="PF03486"/>
    </source>
</evidence>
<dbReference type="SUPFAM" id="SSF51905">
    <property type="entry name" value="FAD/NAD(P)-binding domain"/>
    <property type="match status" value="1"/>
</dbReference>
<dbReference type="KEGG" id="vfa:MM35RIKEN_01690"/>
<dbReference type="InterPro" id="IPR055178">
    <property type="entry name" value="RsdA/BaiN/AoA(So)-like_dom"/>
</dbReference>
<proteinExistence type="predicted"/>
<comment type="cofactor">
    <cofactor evidence="1">
        <name>FAD</name>
        <dbReference type="ChEBI" id="CHEBI:57692"/>
    </cofactor>
</comment>
<keyword evidence="7" id="KW-1185">Reference proteome</keyword>
<evidence type="ECO:0000256" key="1">
    <source>
        <dbReference type="ARBA" id="ARBA00001974"/>
    </source>
</evidence>
<dbReference type="NCBIfam" id="TIGR00275">
    <property type="entry name" value="aminoacetone oxidase family FAD-binding enzyme"/>
    <property type="match status" value="1"/>
</dbReference>
<feature type="domain" description="RsdA/BaiN/AoA(So)-like insert" evidence="5">
    <location>
        <begin position="191"/>
        <end position="355"/>
    </location>
</feature>
<evidence type="ECO:0000256" key="2">
    <source>
        <dbReference type="ARBA" id="ARBA00022630"/>
    </source>
</evidence>
<feature type="domain" description="RsdA/BaiN/AoA(So)-like Rossmann fold-like" evidence="4">
    <location>
        <begin position="4"/>
        <end position="408"/>
    </location>
</feature>
<keyword evidence="3" id="KW-0274">FAD</keyword>
<dbReference type="InterPro" id="IPR004792">
    <property type="entry name" value="BaiN-like"/>
</dbReference>
<evidence type="ECO:0000313" key="7">
    <source>
        <dbReference type="Proteomes" id="UP000681343"/>
    </source>
</evidence>
<dbReference type="AlphaFoldDB" id="A0A810PV77"/>
<dbReference type="Pfam" id="PF03486">
    <property type="entry name" value="HI0933_like"/>
    <property type="match status" value="1"/>
</dbReference>
<dbReference type="RefSeq" id="WP_212818486.1">
    <property type="nucleotide sequence ID" value="NZ_AP023415.1"/>
</dbReference>
<dbReference type="Pfam" id="PF22780">
    <property type="entry name" value="HI0933_like_1st"/>
    <property type="match status" value="1"/>
</dbReference>
<organism evidence="6 7">
    <name type="scientific">Vescimonas fastidiosa</name>
    <dbReference type="NCBI Taxonomy" id="2714353"/>
    <lineage>
        <taxon>Bacteria</taxon>
        <taxon>Bacillati</taxon>
        <taxon>Bacillota</taxon>
        <taxon>Clostridia</taxon>
        <taxon>Eubacteriales</taxon>
        <taxon>Oscillospiraceae</taxon>
        <taxon>Vescimonas</taxon>
    </lineage>
</organism>
<dbReference type="InterPro" id="IPR036188">
    <property type="entry name" value="FAD/NAD-bd_sf"/>
</dbReference>
<keyword evidence="2" id="KW-0285">Flavoprotein</keyword>
<dbReference type="SUPFAM" id="SSF160996">
    <property type="entry name" value="HI0933 insert domain-like"/>
    <property type="match status" value="1"/>
</dbReference>
<dbReference type="Gene3D" id="2.40.30.10">
    <property type="entry name" value="Translation factors"/>
    <property type="match status" value="1"/>
</dbReference>
<accession>A0A810PV77</accession>
<evidence type="ECO:0000259" key="5">
    <source>
        <dbReference type="Pfam" id="PF22780"/>
    </source>
</evidence>
<reference evidence="6" key="1">
    <citation type="submission" date="2020-09" db="EMBL/GenBank/DDBJ databases">
        <title>New species isolated from human feces.</title>
        <authorList>
            <person name="Kitahara M."/>
            <person name="Shigeno Y."/>
            <person name="Shime M."/>
            <person name="Matsumoto Y."/>
            <person name="Nakamura S."/>
            <person name="Motooka D."/>
            <person name="Fukuoka S."/>
            <person name="Nishikawa H."/>
            <person name="Benno Y."/>
        </authorList>
    </citation>
    <scope>NUCLEOTIDE SEQUENCE</scope>
    <source>
        <strain evidence="6">MM35</strain>
    </source>
</reference>
<dbReference type="PANTHER" id="PTHR42887:SF2">
    <property type="entry name" value="OS12G0638800 PROTEIN"/>
    <property type="match status" value="1"/>
</dbReference>
<protein>
    <submittedName>
        <fullName evidence="6">Aminoacetone oxidase family FAD-binding enzyme</fullName>
    </submittedName>
</protein>
<dbReference type="Gene3D" id="3.50.50.60">
    <property type="entry name" value="FAD/NAD(P)-binding domain"/>
    <property type="match status" value="1"/>
</dbReference>
<sequence>MSQTVLIVGGGAAGMLAALTALEDPQNTVLLSERQARVGRKLLSTGNGRCNLSNLHAAPHHYHGRDPDFCRYALEQFPVSSTLAYFAALGLETVTEPDGKIYPRSNMANSVLDVLRYALEHPRLHLLSGDGVADLRKKGDTFAAAFLSGEKYTNIDKVILACGGAAGSKVGGVLDGYKLAKSLGHHRTALYPSLVQIKTDPTYPRALKGVKTPARLTLRRGSRVLAENEGEILFTEYGVSGPAVFEISRYASTGGDGLTLHLDLWAEKSAEKILCHLRARRDAKKADAPTEQTAGTIFAGVLHSRLGQVVVKAAGLSPAAALRALTEQDLTLLAGLCKDFPLPVTGTCGFDQAQVTAGGLDTSEFDPHTLQSRLIPGLYACGELLDVDGDCGGYNLQWAWSSARLAGRLL</sequence>
<dbReference type="Proteomes" id="UP000681343">
    <property type="component" value="Chromosome"/>
</dbReference>
<gene>
    <name evidence="6" type="ORF">MM35RIKEN_01690</name>
</gene>